<dbReference type="Proteomes" id="UP000316330">
    <property type="component" value="Unassembled WGS sequence"/>
</dbReference>
<name>A0A559J5C5_9BACL</name>
<comment type="caution">
    <text evidence="2">The sequence shown here is derived from an EMBL/GenBank/DDBJ whole genome shotgun (WGS) entry which is preliminary data.</text>
</comment>
<keyword evidence="1" id="KW-0472">Membrane</keyword>
<keyword evidence="1" id="KW-0812">Transmembrane</keyword>
<feature type="transmembrane region" description="Helical" evidence="1">
    <location>
        <begin position="72"/>
        <end position="91"/>
    </location>
</feature>
<evidence type="ECO:0000313" key="2">
    <source>
        <dbReference type="EMBL" id="TVX95093.1"/>
    </source>
</evidence>
<sequence length="189" mass="21188">MYVLKLRLAKIIMKHYLGVIYKGSTYNSQGELLLRRAAITRIGPLVGFLLAVIALTLGYFQDPSMTSEDSLLLLQTMSGCLVILGFATLAFSVSRTVVDQDGVSSYRLFIGRRLSFDEINQVTFTRLFGGCMELSGQGKKIRVPLDTSGFAVFFERLKQRNPQLELGEVEHELQKRSKLLESLGFRVQA</sequence>
<dbReference type="AlphaFoldDB" id="A0A559J5C5"/>
<dbReference type="RefSeq" id="WP_144707217.1">
    <property type="nucleotide sequence ID" value="NZ_VNJJ01000025.1"/>
</dbReference>
<proteinExistence type="predicted"/>
<accession>A0A559J5C5</accession>
<feature type="transmembrane region" description="Helical" evidence="1">
    <location>
        <begin position="42"/>
        <end position="60"/>
    </location>
</feature>
<dbReference type="OrthoDB" id="2604643at2"/>
<reference evidence="2 3" key="1">
    <citation type="submission" date="2019-07" db="EMBL/GenBank/DDBJ databases">
        <authorList>
            <person name="Kim J."/>
        </authorList>
    </citation>
    <scope>NUCLEOTIDE SEQUENCE [LARGE SCALE GENOMIC DNA]</scope>
    <source>
        <strain evidence="2 3">G13</strain>
    </source>
</reference>
<evidence type="ECO:0000313" key="3">
    <source>
        <dbReference type="Proteomes" id="UP000316330"/>
    </source>
</evidence>
<gene>
    <name evidence="2" type="ORF">FPZ45_24115</name>
</gene>
<organism evidence="2 3">
    <name type="scientific">Cohnella terricola</name>
    <dbReference type="NCBI Taxonomy" id="1289167"/>
    <lineage>
        <taxon>Bacteria</taxon>
        <taxon>Bacillati</taxon>
        <taxon>Bacillota</taxon>
        <taxon>Bacilli</taxon>
        <taxon>Bacillales</taxon>
        <taxon>Paenibacillaceae</taxon>
        <taxon>Cohnella</taxon>
    </lineage>
</organism>
<dbReference type="EMBL" id="VNJJ01000025">
    <property type="protein sequence ID" value="TVX95093.1"/>
    <property type="molecule type" value="Genomic_DNA"/>
</dbReference>
<protein>
    <submittedName>
        <fullName evidence="2">Uncharacterized protein</fullName>
    </submittedName>
</protein>
<evidence type="ECO:0000256" key="1">
    <source>
        <dbReference type="SAM" id="Phobius"/>
    </source>
</evidence>
<keyword evidence="1" id="KW-1133">Transmembrane helix</keyword>
<keyword evidence="3" id="KW-1185">Reference proteome</keyword>